<dbReference type="RefSeq" id="WP_113744433.1">
    <property type="nucleotide sequence ID" value="NZ_UAPV01000001.1"/>
</dbReference>
<accession>A0A2X0WIY1</accession>
<dbReference type="PANTHER" id="PTHR41786:SF1">
    <property type="entry name" value="6-HYDROXYMETHYLPTERIN DIPHOSPHOKINASE MPTE-LIKE DOMAIN-CONTAINING PROTEIN"/>
    <property type="match status" value="1"/>
</dbReference>
<feature type="domain" description="6-hydroxymethylpterin diphosphokinase MptE-like" evidence="1">
    <location>
        <begin position="316"/>
        <end position="477"/>
    </location>
</feature>
<proteinExistence type="predicted"/>
<name>A0A2X0WIY1_9GAMM</name>
<dbReference type="InterPro" id="IPR045376">
    <property type="entry name" value="Maf_N"/>
</dbReference>
<dbReference type="Pfam" id="PF20157">
    <property type="entry name" value="Maf_flag10_N"/>
    <property type="match status" value="1"/>
</dbReference>
<dbReference type="Proteomes" id="UP000250086">
    <property type="component" value="Unassembled WGS sequence"/>
</dbReference>
<evidence type="ECO:0000259" key="1">
    <source>
        <dbReference type="Pfam" id="PF01973"/>
    </source>
</evidence>
<organism evidence="3 4">
    <name type="scientific">Anaerobiospirillum thomasii</name>
    <dbReference type="NCBI Taxonomy" id="179995"/>
    <lineage>
        <taxon>Bacteria</taxon>
        <taxon>Pseudomonadati</taxon>
        <taxon>Pseudomonadota</taxon>
        <taxon>Gammaproteobacteria</taxon>
        <taxon>Aeromonadales</taxon>
        <taxon>Succinivibrionaceae</taxon>
        <taxon>Anaerobiospirillum</taxon>
    </lineage>
</organism>
<protein>
    <submittedName>
        <fullName evidence="3">Uncharacterized protein conserved in bacteria</fullName>
    </submittedName>
</protein>
<evidence type="ECO:0000313" key="3">
    <source>
        <dbReference type="EMBL" id="SPT70347.1"/>
    </source>
</evidence>
<dbReference type="PANTHER" id="PTHR41786">
    <property type="entry name" value="MOTILITY ACCESSORY FACTOR MAF"/>
    <property type="match status" value="1"/>
</dbReference>
<dbReference type="Gene3D" id="3.90.1480.10">
    <property type="entry name" value="Alpha-2,3-sialyltransferase"/>
    <property type="match status" value="1"/>
</dbReference>
<gene>
    <name evidence="3" type="ORF">NCTC13093_01759</name>
</gene>
<sequence>MDQKIELLCRKLGIDENTLNVMLETGKITKEEVELIAAKAYQDDLMNNTLLANFQANLEAFKKYNTAIYEKFKDYRPKRSFDFFSCDDGSVNLQYVDDQEFLYKSTTPKAYCQEQVDNLSKTLYFEFLRYTKQVDDCGQIHYRYVNEVVDLIESIDKDLLGARADDIEAIPHVVLLGVGLGYIVEMLYSRFDIGNMIIIEPDPDIFYASLYSFNWAALIEFIQENNNRLTFMIDKTSEEYFYALSNYYHSNGCFLSAFKCVISSYKSKAIDDFAVKVYPKFYMFSQLHGFIDDILFGLSNGVHCINAGSNLVRNDVLLTKEQQSYPVFIVGNGPSLDDDMAFLRKNQDRAVIIACGTAIDSLYHAGVKPDFYVATERTAHVAESLAMFDGTDFLDDVVLLTANMVHPYTLKYFKKNMVFAKANEFLLPALHANCGDMTRFAKWKSIQHINPLVSNAGAAVALHLGFKELYLFGIDNGKAVSKKLSHSQSSELYNGRYQVPEYGTEYNNISIGNFGNEIETNLLYATSCEFLSLLMEAVKDEATCYNCSDGLVIRQTISKHSSDIDLSDRPLPDKKELVRYMLEDMTFKAHLSDEEIKKAFNTERFDYLVNMLISSLKKDFVNRKEFTFTLQELSGILRKLVYGPDVLYASTVDSSTQFFFEQASMLCYRIKDEKKAMYYANKVIKLYLNLLEDSKYLFKFMPNYIQSEHLKLIHNRIGLDHEGSKAPYYDTPYTLKKVGEMGGTKVKFVKRYE</sequence>
<dbReference type="EMBL" id="UAPV01000001">
    <property type="protein sequence ID" value="SPT70347.1"/>
    <property type="molecule type" value="Genomic_DNA"/>
</dbReference>
<evidence type="ECO:0000259" key="2">
    <source>
        <dbReference type="Pfam" id="PF20157"/>
    </source>
</evidence>
<evidence type="ECO:0000313" key="4">
    <source>
        <dbReference type="Proteomes" id="UP000250086"/>
    </source>
</evidence>
<dbReference type="AlphaFoldDB" id="A0A2X0WIY1"/>
<reference evidence="3 4" key="1">
    <citation type="submission" date="2018-06" db="EMBL/GenBank/DDBJ databases">
        <authorList>
            <consortium name="Pathogen Informatics"/>
            <person name="Doyle S."/>
        </authorList>
    </citation>
    <scope>NUCLEOTIDE SEQUENCE [LARGE SCALE GENOMIC DNA]</scope>
    <source>
        <strain evidence="3 4">NCTC13093</strain>
    </source>
</reference>
<feature type="domain" description="Glycosyltransferase Maf N-terminal" evidence="2">
    <location>
        <begin position="54"/>
        <end position="273"/>
    </location>
</feature>
<dbReference type="InterPro" id="IPR002826">
    <property type="entry name" value="MptE-like"/>
</dbReference>
<dbReference type="Pfam" id="PF01973">
    <property type="entry name" value="MptE-like"/>
    <property type="match status" value="1"/>
</dbReference>
<keyword evidence="4" id="KW-1185">Reference proteome</keyword>